<protein>
    <submittedName>
        <fullName evidence="2">DMT family transporter</fullName>
    </submittedName>
</protein>
<reference evidence="2 3" key="1">
    <citation type="submission" date="2024-09" db="EMBL/GenBank/DDBJ databases">
        <authorList>
            <person name="Salinas-Garcia M.A."/>
            <person name="Prieme A."/>
        </authorList>
    </citation>
    <scope>NUCLEOTIDE SEQUENCE [LARGE SCALE GENOMIC DNA]</scope>
    <source>
        <strain evidence="2 3">DSM 21081</strain>
    </source>
</reference>
<dbReference type="Pfam" id="PF04657">
    <property type="entry name" value="DMT_YdcZ"/>
    <property type="match status" value="2"/>
</dbReference>
<feature type="transmembrane region" description="Helical" evidence="1">
    <location>
        <begin position="239"/>
        <end position="259"/>
    </location>
</feature>
<feature type="transmembrane region" description="Helical" evidence="1">
    <location>
        <begin position="84"/>
        <end position="102"/>
    </location>
</feature>
<evidence type="ECO:0000313" key="3">
    <source>
        <dbReference type="Proteomes" id="UP001575652"/>
    </source>
</evidence>
<accession>A0ABV4UQZ4</accession>
<name>A0ABV4UQZ4_9MICC</name>
<dbReference type="PANTHER" id="PTHR34821:SF2">
    <property type="entry name" value="INNER MEMBRANE PROTEIN YDCZ"/>
    <property type="match status" value="1"/>
</dbReference>
<feature type="transmembrane region" description="Helical" evidence="1">
    <location>
        <begin position="207"/>
        <end position="227"/>
    </location>
</feature>
<proteinExistence type="predicted"/>
<evidence type="ECO:0000313" key="2">
    <source>
        <dbReference type="EMBL" id="MFB0835316.1"/>
    </source>
</evidence>
<keyword evidence="1" id="KW-0812">Transmembrane</keyword>
<keyword evidence="1" id="KW-1133">Transmembrane helix</keyword>
<feature type="transmembrane region" description="Helical" evidence="1">
    <location>
        <begin position="108"/>
        <end position="132"/>
    </location>
</feature>
<keyword evidence="1" id="KW-0472">Membrane</keyword>
<dbReference type="EMBL" id="JBHDLJ010000009">
    <property type="protein sequence ID" value="MFB0835316.1"/>
    <property type="molecule type" value="Genomic_DNA"/>
</dbReference>
<feature type="transmembrane region" description="Helical" evidence="1">
    <location>
        <begin position="41"/>
        <end position="63"/>
    </location>
</feature>
<feature type="transmembrane region" description="Helical" evidence="1">
    <location>
        <begin position="171"/>
        <end position="187"/>
    </location>
</feature>
<comment type="caution">
    <text evidence="2">The sequence shown here is derived from an EMBL/GenBank/DDBJ whole genome shotgun (WGS) entry which is preliminary data.</text>
</comment>
<keyword evidence="3" id="KW-1185">Reference proteome</keyword>
<dbReference type="PANTHER" id="PTHR34821">
    <property type="entry name" value="INNER MEMBRANE PROTEIN YDCZ"/>
    <property type="match status" value="1"/>
</dbReference>
<dbReference type="Proteomes" id="UP001575652">
    <property type="component" value="Unassembled WGS sequence"/>
</dbReference>
<feature type="transmembrane region" description="Helical" evidence="1">
    <location>
        <begin position="266"/>
        <end position="287"/>
    </location>
</feature>
<feature type="transmembrane region" description="Helical" evidence="1">
    <location>
        <begin position="144"/>
        <end position="165"/>
    </location>
</feature>
<dbReference type="RefSeq" id="WP_373972489.1">
    <property type="nucleotide sequence ID" value="NZ_JBHDLJ010000009.1"/>
</dbReference>
<feature type="transmembrane region" description="Helical" evidence="1">
    <location>
        <begin position="293"/>
        <end position="312"/>
    </location>
</feature>
<dbReference type="InterPro" id="IPR006750">
    <property type="entry name" value="YdcZ"/>
</dbReference>
<sequence length="327" mass="32627">MTQRPPAPTAVPLLVAAGAGILMPVQALVTAAAAASMGSVLAAALLSQGAALGIVLLASVALPSGRRGWARVPAVWKERSVPRWFLLSGLVGAFYIVAQALSVGTIGLALFAVAVVATRTLGSIAIDVVGFSPAGRRRMTRQRLAGAGLLIVGAAVAAAGTGLRARDDPSAWWGLAVAAAAGLFVSFQQSMNSRAGIAYGATSTAIAVNYVAGVLGLLAACGAGVALGAPGVVPEQGPAWWHVLGGPLGIMFVVVGVTLVPRLGSLLLGIGLVTGQLLGSLLLDLVLAPERVAAPEVVGTLITLLAVLVASWQPGGTPRPRRGPGGH</sequence>
<gene>
    <name evidence="2" type="ORF">ACETWP_12020</name>
</gene>
<organism evidence="2 3">
    <name type="scientific">Arthrobacter halodurans</name>
    <dbReference type="NCBI Taxonomy" id="516699"/>
    <lineage>
        <taxon>Bacteria</taxon>
        <taxon>Bacillati</taxon>
        <taxon>Actinomycetota</taxon>
        <taxon>Actinomycetes</taxon>
        <taxon>Micrococcales</taxon>
        <taxon>Micrococcaceae</taxon>
        <taxon>Arthrobacter</taxon>
    </lineage>
</organism>
<evidence type="ECO:0000256" key="1">
    <source>
        <dbReference type="SAM" id="Phobius"/>
    </source>
</evidence>